<evidence type="ECO:0000313" key="1">
    <source>
        <dbReference type="EMBL" id="RHA73740.1"/>
    </source>
</evidence>
<name>A0A413SWV6_9BACT</name>
<dbReference type="EMBL" id="QSFT01000031">
    <property type="protein sequence ID" value="RHA73740.1"/>
    <property type="molecule type" value="Genomic_DNA"/>
</dbReference>
<dbReference type="GO" id="GO:0016740">
    <property type="term" value="F:transferase activity"/>
    <property type="evidence" value="ECO:0007669"/>
    <property type="project" value="UniProtKB-KW"/>
</dbReference>
<keyword evidence="1" id="KW-0808">Transferase</keyword>
<dbReference type="SUPFAM" id="SSF55909">
    <property type="entry name" value="Pentein"/>
    <property type="match status" value="1"/>
</dbReference>
<dbReference type="RefSeq" id="WP_118400818.1">
    <property type="nucleotide sequence ID" value="NZ_CABJGD010000031.1"/>
</dbReference>
<dbReference type="Pfam" id="PF19420">
    <property type="entry name" value="DDAH_eukar"/>
    <property type="match status" value="1"/>
</dbReference>
<organism evidence="1 2">
    <name type="scientific">Phocaeicola coprophilus</name>
    <dbReference type="NCBI Taxonomy" id="387090"/>
    <lineage>
        <taxon>Bacteria</taxon>
        <taxon>Pseudomonadati</taxon>
        <taxon>Bacteroidota</taxon>
        <taxon>Bacteroidia</taxon>
        <taxon>Bacteroidales</taxon>
        <taxon>Bacteroidaceae</taxon>
        <taxon>Phocaeicola</taxon>
    </lineage>
</organism>
<evidence type="ECO:0000313" key="2">
    <source>
        <dbReference type="Proteomes" id="UP000283855"/>
    </source>
</evidence>
<dbReference type="AlphaFoldDB" id="A0A413SWV6"/>
<reference evidence="1 2" key="1">
    <citation type="submission" date="2018-08" db="EMBL/GenBank/DDBJ databases">
        <title>A genome reference for cultivated species of the human gut microbiota.</title>
        <authorList>
            <person name="Zou Y."/>
            <person name="Xue W."/>
            <person name="Luo G."/>
        </authorList>
    </citation>
    <scope>NUCLEOTIDE SEQUENCE [LARGE SCALE GENOMIC DNA]</scope>
    <source>
        <strain evidence="1 2">AM42-38</strain>
    </source>
</reference>
<comment type="caution">
    <text evidence="1">The sequence shown here is derived from an EMBL/GenBank/DDBJ whole genome shotgun (WGS) entry which is preliminary data.</text>
</comment>
<protein>
    <submittedName>
        <fullName evidence="1">Amidinotransferase</fullName>
    </submittedName>
</protein>
<proteinExistence type="predicted"/>
<accession>A0A413SWV6</accession>
<dbReference type="Proteomes" id="UP000283855">
    <property type="component" value="Unassembled WGS sequence"/>
</dbReference>
<gene>
    <name evidence="1" type="ORF">DW921_12185</name>
</gene>
<dbReference type="Gene3D" id="3.75.10.10">
    <property type="entry name" value="L-arginine/glycine Amidinotransferase, Chain A"/>
    <property type="match status" value="1"/>
</dbReference>
<sequence length="301" mass="34967">MKKLNMPVFLMNIPTSYSTDICNNVWMEEYNKKDIIVNKEKAIREIWELYSFLSSQSFVYLLPTPANCSFQDLVFVANNGIVLEHLEEPIFIGANFKAKNRIGEEIIGMNFFKNMGFHVEQCPYFFEGEAELKHLYDNVYIGGYGIRSQKESYFWMEEKFNMKIIPLELTDPYNYHLDCTIFPLTKDKVIMAVDAFTKEEIKEVEKVSDIIPITVEQAHTGLANSVRVNNYLLNASDIDFLSKRSEDYRLESSKNFRLEQIAGQNGMEVVYFNMEEYMKGGGLLSCCVLHVNRHSYNTDIL</sequence>